<reference evidence="2 3" key="1">
    <citation type="submission" date="2017-11" db="EMBL/GenBank/DDBJ databases">
        <title>Complete genome of Rhizobium leguminosarum Norway, an ineffective micro-symbiont.</title>
        <authorList>
            <person name="Hoffrichter A."/>
            <person name="Liang J."/>
            <person name="Brachmann A."/>
            <person name="Marin M."/>
        </authorList>
    </citation>
    <scope>NUCLEOTIDE SEQUENCE [LARGE SCALE GENOMIC DNA]</scope>
    <source>
        <strain evidence="2 3">Norway</strain>
    </source>
</reference>
<organism evidence="2 3">
    <name type="scientific">Rhizobium leguminosarum</name>
    <dbReference type="NCBI Taxonomy" id="384"/>
    <lineage>
        <taxon>Bacteria</taxon>
        <taxon>Pseudomonadati</taxon>
        <taxon>Pseudomonadota</taxon>
        <taxon>Alphaproteobacteria</taxon>
        <taxon>Hyphomicrobiales</taxon>
        <taxon>Rhizobiaceae</taxon>
        <taxon>Rhizobium/Agrobacterium group</taxon>
        <taxon>Rhizobium</taxon>
    </lineage>
</organism>
<dbReference type="Proteomes" id="UP000238523">
    <property type="component" value="Chromosome"/>
</dbReference>
<sequence>MSLLPESVVADPPMNSGNKPENQDPVLGIKRMRRRTMTGVAPGPDLAGSLCGDSIPSTLYPEIRCMFSVSQ</sequence>
<evidence type="ECO:0000313" key="3">
    <source>
        <dbReference type="Proteomes" id="UP000238523"/>
    </source>
</evidence>
<evidence type="ECO:0000313" key="2">
    <source>
        <dbReference type="EMBL" id="AUW41893.1"/>
    </source>
</evidence>
<proteinExistence type="predicted"/>
<evidence type="ECO:0000256" key="1">
    <source>
        <dbReference type="SAM" id="MobiDB-lite"/>
    </source>
</evidence>
<dbReference type="AlphaFoldDB" id="A0A2K9Z0X8"/>
<name>A0A2K9Z0X8_RHILE</name>
<dbReference type="EMBL" id="CP025012">
    <property type="protein sequence ID" value="AUW41893.1"/>
    <property type="molecule type" value="Genomic_DNA"/>
</dbReference>
<gene>
    <name evidence="2" type="ORF">CUJ84_Chr001503</name>
</gene>
<protein>
    <submittedName>
        <fullName evidence="2">Uncharacterized protein</fullName>
    </submittedName>
</protein>
<feature type="region of interest" description="Disordered" evidence="1">
    <location>
        <begin position="1"/>
        <end position="26"/>
    </location>
</feature>
<accession>A0A2K9Z0X8</accession>